<dbReference type="InterPro" id="IPR000413">
    <property type="entry name" value="Integrin_alpha"/>
</dbReference>
<dbReference type="PROSITE" id="PS51470">
    <property type="entry name" value="FG_GAP"/>
    <property type="match status" value="3"/>
</dbReference>
<dbReference type="SUPFAM" id="SSF51120">
    <property type="entry name" value="beta-Roll"/>
    <property type="match status" value="4"/>
</dbReference>
<dbReference type="InterPro" id="IPR028994">
    <property type="entry name" value="Integrin_alpha_N"/>
</dbReference>
<proteinExistence type="predicted"/>
<name>A0ABR9UX52_9CHRO</name>
<dbReference type="PANTHER" id="PTHR23221:SF7">
    <property type="entry name" value="PHOSPHATIDYLINOSITOL-GLYCAN-SPECIFIC PHOSPHOLIPASE D"/>
    <property type="match status" value="1"/>
</dbReference>
<dbReference type="InterPro" id="IPR001343">
    <property type="entry name" value="Hemolysn_Ca-bd"/>
</dbReference>
<dbReference type="Pfam" id="PF01839">
    <property type="entry name" value="FG-GAP"/>
    <property type="match status" value="6"/>
</dbReference>
<dbReference type="PROSITE" id="PS00330">
    <property type="entry name" value="HEMOLYSIN_CALCIUM"/>
    <property type="match status" value="5"/>
</dbReference>
<keyword evidence="1" id="KW-0732">Signal</keyword>
<keyword evidence="6" id="KW-1185">Reference proteome</keyword>
<organism evidence="5 6">
    <name type="scientific">Gloeocapsopsis crepidinum LEGE 06123</name>
    <dbReference type="NCBI Taxonomy" id="588587"/>
    <lineage>
        <taxon>Bacteria</taxon>
        <taxon>Bacillati</taxon>
        <taxon>Cyanobacteriota</taxon>
        <taxon>Cyanophyceae</taxon>
        <taxon>Oscillatoriophycideae</taxon>
        <taxon>Chroococcales</taxon>
        <taxon>Chroococcaceae</taxon>
        <taxon>Gloeocapsopsis</taxon>
    </lineage>
</organism>
<dbReference type="InterPro" id="IPR011049">
    <property type="entry name" value="Serralysin-like_metalloprot_C"/>
</dbReference>
<dbReference type="Proteomes" id="UP000651156">
    <property type="component" value="Unassembled WGS sequence"/>
</dbReference>
<evidence type="ECO:0000256" key="2">
    <source>
        <dbReference type="ARBA" id="ARBA00022737"/>
    </source>
</evidence>
<evidence type="ECO:0000313" key="6">
    <source>
        <dbReference type="Proteomes" id="UP000651156"/>
    </source>
</evidence>
<evidence type="ECO:0000256" key="3">
    <source>
        <dbReference type="ARBA" id="ARBA00022801"/>
    </source>
</evidence>
<dbReference type="PRINTS" id="PR00313">
    <property type="entry name" value="CABNDNGRPT"/>
</dbReference>
<dbReference type="Pfam" id="PF00353">
    <property type="entry name" value="HemolysinCabind"/>
    <property type="match status" value="9"/>
</dbReference>
<comment type="caution">
    <text evidence="5">The sequence shown here is derived from an EMBL/GenBank/DDBJ whole genome shotgun (WGS) entry which is preliminary data.</text>
</comment>
<evidence type="ECO:0000256" key="4">
    <source>
        <dbReference type="ARBA" id="ARBA00023180"/>
    </source>
</evidence>
<keyword evidence="3" id="KW-0378">Hydrolase</keyword>
<dbReference type="PANTHER" id="PTHR23221">
    <property type="entry name" value="GLYCOSYLPHOSPHATIDYLINOSITOL PHOSPHOLIPASE D"/>
    <property type="match status" value="1"/>
</dbReference>
<dbReference type="SUPFAM" id="SSF69318">
    <property type="entry name" value="Integrin alpha N-terminal domain"/>
    <property type="match status" value="1"/>
</dbReference>
<accession>A0ABR9UX52</accession>
<gene>
    <name evidence="5" type="ORF">IQ230_19840</name>
</gene>
<dbReference type="InterPro" id="IPR013519">
    <property type="entry name" value="Int_alpha_beta-p"/>
</dbReference>
<dbReference type="EMBL" id="JADEWN010000058">
    <property type="protein sequence ID" value="MBE9192560.1"/>
    <property type="molecule type" value="Genomic_DNA"/>
</dbReference>
<dbReference type="InterPro" id="IPR018511">
    <property type="entry name" value="Hemolysin-typ_Ca-bd_CS"/>
</dbReference>
<dbReference type="RefSeq" id="WP_193933981.1">
    <property type="nucleotide sequence ID" value="NZ_CAWPMZ010000094.1"/>
</dbReference>
<keyword evidence="2" id="KW-0677">Repeat</keyword>
<keyword evidence="4" id="KW-0325">Glycoprotein</keyword>
<protein>
    <submittedName>
        <fullName evidence="5">FG-GAP repeat protein</fullName>
    </submittedName>
</protein>
<dbReference type="Gene3D" id="2.130.10.130">
    <property type="entry name" value="Integrin alpha, N-terminal"/>
    <property type="match status" value="3"/>
</dbReference>
<dbReference type="Gene3D" id="2.150.10.10">
    <property type="entry name" value="Serralysin-like metalloprotease, C-terminal"/>
    <property type="match status" value="6"/>
</dbReference>
<dbReference type="InterPro" id="IPR013517">
    <property type="entry name" value="FG-GAP"/>
</dbReference>
<dbReference type="SMART" id="SM00191">
    <property type="entry name" value="Int_alpha"/>
    <property type="match status" value="7"/>
</dbReference>
<dbReference type="PRINTS" id="PR01185">
    <property type="entry name" value="INTEGRINA"/>
</dbReference>
<evidence type="ECO:0000256" key="1">
    <source>
        <dbReference type="ARBA" id="ARBA00022729"/>
    </source>
</evidence>
<sequence length="1076" mass="110559">MATIIGTPGNDTLVGTRFADTIFGLAGNDLLLGLGGNDTLYGGRGNDTLNGGAGIDSLVGGPGNDVYIINNPGDIVVEAENAGIDLVRSSVSYTLGNNVENLTLTGTRAINGIGNDLNNVIRGNAANNQLVGDAADDTLYGGDGNDILYGDFTFSEVYYTYSGNDILYGGDGDDTLNGGFPVNYFGLLTGGGSDTLYGGNGNDLLFAFSGSFRDEQDVLYGGNGNDTLDASGGGHRLYGGQGDDTYIINDSSVEIIEAANAGIDTVRSSVSVTLSDNVENLILVEEFFVINGTGNNQNNTIIGNSQNNILRGLAGNDTLIGGAGNDTLAGSSGGVSQRDVLTGGTGADTFFIGANGREFYDDGNELTPGYSSYALITDFNPAEDIIKLNSNKNNYLLASTSGNLPSGIGVFLRKTGEPNELIAIIQGSSDLSLDGNYFQSTIGEIQLLLLDGTDGSTLNSIDTGTSSNTGISVSSAGDINGDGFDDVIIGESKYARIVPTSERGYVVFGSASGFGANLDLANLDGANGFRIDGVRAQRTSVSVSSAGDINGDGFDDIILGVFEGDNYGFEGASRSYVVFGKASGFEPSLNLANLDGTNGFAINSTNPSDRSGFSVSNAGDVNGDGLADLIVGSPGTNSSYVVFGNASGFEANFDLATLDGTNGFRINGAGFAVSNAGDVNGDGFDDLIVGNPNGQSYVVFGRASGFEANFDLGTIDGTNGFQINGINAGDRSGFSVSSAGDVNGDGFADLIVGSAGTNSSYVVFGNASGFEPSLNLANLDGTNGFRINDAGFGVSSAGDVNGDGFDDLIVSNPNADPSGQSYAGESYVVFGKASGFEANFDLATLDGTNGFQINGISAGDLSGYSVSSAGDVNGDGFADLILGSPFNLNNRETGQSYVIYGRDFSNKVNRLGTPGDDLLIGTNSDDILIGGLGNDTLRGGRGSDVLYGGAGDDVLIFGPRNRRMDGGSGTDTLAIEISNLTMDLTTLPSNRISGIEIIDLTGTGNNSLKLTRLNLLNLSDTTNQLIVKGNAGDRITSTQQGWLLNGTTMLEGQVYDRYTSGTTTLLVDTEITRILS</sequence>
<evidence type="ECO:0000313" key="5">
    <source>
        <dbReference type="EMBL" id="MBE9192560.1"/>
    </source>
</evidence>
<reference evidence="5 6" key="1">
    <citation type="submission" date="2020-10" db="EMBL/GenBank/DDBJ databases">
        <authorList>
            <person name="Castelo-Branco R."/>
            <person name="Eusebio N."/>
            <person name="Adriana R."/>
            <person name="Vieira A."/>
            <person name="Brugerolle De Fraissinette N."/>
            <person name="Rezende De Castro R."/>
            <person name="Schneider M.P."/>
            <person name="Vasconcelos V."/>
            <person name="Leao P.N."/>
        </authorList>
    </citation>
    <scope>NUCLEOTIDE SEQUENCE [LARGE SCALE GENOMIC DNA]</scope>
    <source>
        <strain evidence="5 6">LEGE 06123</strain>
    </source>
</reference>